<reference evidence="2 3" key="1">
    <citation type="submission" date="2021-07" db="EMBL/GenBank/DDBJ databases">
        <title>The Aristolochia fimbriata genome: insights into angiosperm evolution, floral development and chemical biosynthesis.</title>
        <authorList>
            <person name="Jiao Y."/>
        </authorList>
    </citation>
    <scope>NUCLEOTIDE SEQUENCE [LARGE SCALE GENOMIC DNA]</scope>
    <source>
        <strain evidence="2">IBCAS-2021</strain>
        <tissue evidence="2">Leaf</tissue>
    </source>
</reference>
<proteinExistence type="predicted"/>
<organism evidence="2 3">
    <name type="scientific">Aristolochia fimbriata</name>
    <name type="common">White veined hardy Dutchman's pipe vine</name>
    <dbReference type="NCBI Taxonomy" id="158543"/>
    <lineage>
        <taxon>Eukaryota</taxon>
        <taxon>Viridiplantae</taxon>
        <taxon>Streptophyta</taxon>
        <taxon>Embryophyta</taxon>
        <taxon>Tracheophyta</taxon>
        <taxon>Spermatophyta</taxon>
        <taxon>Magnoliopsida</taxon>
        <taxon>Magnoliidae</taxon>
        <taxon>Piperales</taxon>
        <taxon>Aristolochiaceae</taxon>
        <taxon>Aristolochia</taxon>
    </lineage>
</organism>
<dbReference type="AlphaFoldDB" id="A0AAV7EMW2"/>
<evidence type="ECO:0000313" key="2">
    <source>
        <dbReference type="EMBL" id="KAG9449056.1"/>
    </source>
</evidence>
<evidence type="ECO:0000313" key="3">
    <source>
        <dbReference type="Proteomes" id="UP000825729"/>
    </source>
</evidence>
<dbReference type="Pfam" id="PF14009">
    <property type="entry name" value="PADRE"/>
    <property type="match status" value="1"/>
</dbReference>
<evidence type="ECO:0000256" key="1">
    <source>
        <dbReference type="SAM" id="MobiDB-lite"/>
    </source>
</evidence>
<gene>
    <name evidence="2" type="ORF">H6P81_009021</name>
</gene>
<name>A0AAV7EMW2_ARIFI</name>
<dbReference type="InterPro" id="IPR025322">
    <property type="entry name" value="PADRE_dom"/>
</dbReference>
<feature type="compositionally biased region" description="Basic and acidic residues" evidence="1">
    <location>
        <begin position="129"/>
        <end position="142"/>
    </location>
</feature>
<dbReference type="EMBL" id="JAINDJ010000004">
    <property type="protein sequence ID" value="KAG9449056.1"/>
    <property type="molecule type" value="Genomic_DNA"/>
</dbReference>
<dbReference type="PANTHER" id="PTHR33052">
    <property type="entry name" value="DUF4228 DOMAIN PROTEIN-RELATED"/>
    <property type="match status" value="1"/>
</dbReference>
<feature type="region of interest" description="Disordered" evidence="1">
    <location>
        <begin position="128"/>
        <end position="165"/>
    </location>
</feature>
<protein>
    <submittedName>
        <fullName evidence="2">Uncharacterized protein</fullName>
    </submittedName>
</protein>
<sequence>MGNSASCSPCMARGIKVAFRDGRVEEYRRPLKAAELMLDNPRHFVCDSGSLRVGCRVPGLSADEELEPRRLYLLLPMDMLFSVLTNEEMSYLLSHRTISSENNGAASTAHIARIFPVLGEFCLFPSEGKPAKEAESSTERFGKQRSWQPALDTILETPSRLHRSE</sequence>
<dbReference type="Proteomes" id="UP000825729">
    <property type="component" value="Unassembled WGS sequence"/>
</dbReference>
<comment type="caution">
    <text evidence="2">The sequence shown here is derived from an EMBL/GenBank/DDBJ whole genome shotgun (WGS) entry which is preliminary data.</text>
</comment>
<keyword evidence="3" id="KW-1185">Reference proteome</keyword>
<accession>A0AAV7EMW2</accession>